<evidence type="ECO:0000259" key="1">
    <source>
        <dbReference type="Pfam" id="PF01182"/>
    </source>
</evidence>
<dbReference type="KEGG" id="mcol:MCOLE_v1c00400"/>
<dbReference type="InterPro" id="IPR052960">
    <property type="entry name" value="GlcN6P_deaminase-like"/>
</dbReference>
<dbReference type="PANTHER" id="PTHR42892">
    <property type="entry name" value="GLUCOSAMINE-6-PHOSPHATE DEAMINASE-LIKE PROTEIN BT_0258-RELATED"/>
    <property type="match status" value="1"/>
</dbReference>
<dbReference type="InterPro" id="IPR018321">
    <property type="entry name" value="Glucosamine6P_isomerase_CS"/>
</dbReference>
<feature type="domain" description="Glucosamine/galactosamine-6-phosphate isomerase" evidence="1">
    <location>
        <begin position="10"/>
        <end position="219"/>
    </location>
</feature>
<evidence type="ECO:0000313" key="2">
    <source>
        <dbReference type="EMBL" id="ATZ20555.1"/>
    </source>
</evidence>
<dbReference type="NCBIfam" id="NF009022">
    <property type="entry name" value="PRK12358.1"/>
    <property type="match status" value="1"/>
</dbReference>
<gene>
    <name evidence="2" type="primary">nagB</name>
    <name evidence="2" type="ORF">MCOLE_v1c00400</name>
</gene>
<dbReference type="PANTHER" id="PTHR42892:SF1">
    <property type="entry name" value="GLUCOSAMINE-6-PHOSPHATE ISOMERASE"/>
    <property type="match status" value="1"/>
</dbReference>
<keyword evidence="3" id="KW-1185">Reference proteome</keyword>
<dbReference type="GO" id="GO:0004342">
    <property type="term" value="F:glucosamine-6-phosphate deaminase activity"/>
    <property type="evidence" value="ECO:0007669"/>
    <property type="project" value="InterPro"/>
</dbReference>
<dbReference type="InterPro" id="IPR006148">
    <property type="entry name" value="Glc/Gal-6P_isomerase"/>
</dbReference>
<dbReference type="Proteomes" id="UP000232221">
    <property type="component" value="Chromosome"/>
</dbReference>
<dbReference type="GO" id="GO:0005975">
    <property type="term" value="P:carbohydrate metabolic process"/>
    <property type="evidence" value="ECO:0007669"/>
    <property type="project" value="InterPro"/>
</dbReference>
<dbReference type="AlphaFoldDB" id="A0A2K8P4M9"/>
<protein>
    <submittedName>
        <fullName evidence="2">Glucosamine-6-phosphate deaminase</fullName>
    </submittedName>
</protein>
<accession>A0A2K8P4M9</accession>
<name>A0A2K8P4M9_9MOLU</name>
<reference evidence="2 3" key="1">
    <citation type="submission" date="2017-11" db="EMBL/GenBank/DDBJ databases">
        <title>Genome sequence of Mesoplasma coleopterae BARC 779 (ATCC 49583).</title>
        <authorList>
            <person name="Lo W.-S."/>
            <person name="Kuo C.-H."/>
        </authorList>
    </citation>
    <scope>NUCLEOTIDE SEQUENCE [LARGE SCALE GENOMIC DNA]</scope>
    <source>
        <strain evidence="2 3">BARC 779</strain>
    </source>
</reference>
<sequence length="239" mass="27056">MKILKTKDYERMTEKTIEVFIDILEKNKHKERINVSVTGGNSPKLFYAKIVSILNELTYLDKIHFYNFDEVPFRNDLSTGITSKDLEELLFSKAKIKQENIHRLNVLNYKEHMDKLYKDGGLDLVLLGIGIDGHFCGNMSGVTKFGDKTRLINNSDLEGNISVPKLDMNLFHDQFVTMGPRDIMAARNIIMIANGKGKAEVIDQIVNGPVIEKVPSTILTLHPFFTLILDEEANSIAKA</sequence>
<dbReference type="Gene3D" id="3.40.50.1360">
    <property type="match status" value="1"/>
</dbReference>
<evidence type="ECO:0000313" key="3">
    <source>
        <dbReference type="Proteomes" id="UP000232221"/>
    </source>
</evidence>
<dbReference type="InterPro" id="IPR037171">
    <property type="entry name" value="NagB/RpiA_transferase-like"/>
</dbReference>
<dbReference type="OrthoDB" id="9810967at2"/>
<proteinExistence type="predicted"/>
<dbReference type="Pfam" id="PF01182">
    <property type="entry name" value="Glucosamine_iso"/>
    <property type="match status" value="1"/>
</dbReference>
<dbReference type="RefSeq" id="WP_100670425.1">
    <property type="nucleotide sequence ID" value="NZ_CP024968.1"/>
</dbReference>
<dbReference type="EMBL" id="CP024968">
    <property type="protein sequence ID" value="ATZ20555.1"/>
    <property type="molecule type" value="Genomic_DNA"/>
</dbReference>
<dbReference type="PROSITE" id="PS01161">
    <property type="entry name" value="GLC_GALNAC_ISOMERASE"/>
    <property type="match status" value="1"/>
</dbReference>
<dbReference type="GO" id="GO:0006044">
    <property type="term" value="P:N-acetylglucosamine metabolic process"/>
    <property type="evidence" value="ECO:0007669"/>
    <property type="project" value="InterPro"/>
</dbReference>
<organism evidence="2 3">
    <name type="scientific">Mesoplasma coleopterae</name>
    <dbReference type="NCBI Taxonomy" id="324078"/>
    <lineage>
        <taxon>Bacteria</taxon>
        <taxon>Bacillati</taxon>
        <taxon>Mycoplasmatota</taxon>
        <taxon>Mollicutes</taxon>
        <taxon>Entomoplasmatales</taxon>
        <taxon>Entomoplasmataceae</taxon>
        <taxon>Mesoplasma</taxon>
    </lineage>
</organism>
<dbReference type="SUPFAM" id="SSF100950">
    <property type="entry name" value="NagB/RpiA/CoA transferase-like"/>
    <property type="match status" value="1"/>
</dbReference>